<dbReference type="EMBL" id="CM055103">
    <property type="protein sequence ID" value="KAJ7537039.1"/>
    <property type="molecule type" value="Genomic_DNA"/>
</dbReference>
<keyword evidence="2" id="KW-1185">Reference proteome</keyword>
<gene>
    <name evidence="1" type="ORF">O6H91_12G094100</name>
</gene>
<reference evidence="2" key="1">
    <citation type="journal article" date="2024" name="Proc. Natl. Acad. Sci. U.S.A.">
        <title>Extraordinary preservation of gene collinearity over three hundred million years revealed in homosporous lycophytes.</title>
        <authorList>
            <person name="Li C."/>
            <person name="Wickell D."/>
            <person name="Kuo L.Y."/>
            <person name="Chen X."/>
            <person name="Nie B."/>
            <person name="Liao X."/>
            <person name="Peng D."/>
            <person name="Ji J."/>
            <person name="Jenkins J."/>
            <person name="Williams M."/>
            <person name="Shu S."/>
            <person name="Plott C."/>
            <person name="Barry K."/>
            <person name="Rajasekar S."/>
            <person name="Grimwood J."/>
            <person name="Han X."/>
            <person name="Sun S."/>
            <person name="Hou Z."/>
            <person name="He W."/>
            <person name="Dai G."/>
            <person name="Sun C."/>
            <person name="Schmutz J."/>
            <person name="Leebens-Mack J.H."/>
            <person name="Li F.W."/>
            <person name="Wang L."/>
        </authorList>
    </citation>
    <scope>NUCLEOTIDE SEQUENCE [LARGE SCALE GENOMIC DNA]</scope>
    <source>
        <strain evidence="2">cv. PW_Plant_1</strain>
    </source>
</reference>
<evidence type="ECO:0000313" key="2">
    <source>
        <dbReference type="Proteomes" id="UP001162992"/>
    </source>
</evidence>
<proteinExistence type="predicted"/>
<accession>A0ACC2C5A1</accession>
<comment type="caution">
    <text evidence="1">The sequence shown here is derived from an EMBL/GenBank/DDBJ whole genome shotgun (WGS) entry which is preliminary data.</text>
</comment>
<organism evidence="1 2">
    <name type="scientific">Diphasiastrum complanatum</name>
    <name type="common">Issler's clubmoss</name>
    <name type="synonym">Lycopodium complanatum</name>
    <dbReference type="NCBI Taxonomy" id="34168"/>
    <lineage>
        <taxon>Eukaryota</taxon>
        <taxon>Viridiplantae</taxon>
        <taxon>Streptophyta</taxon>
        <taxon>Embryophyta</taxon>
        <taxon>Tracheophyta</taxon>
        <taxon>Lycopodiopsida</taxon>
        <taxon>Lycopodiales</taxon>
        <taxon>Lycopodiaceae</taxon>
        <taxon>Lycopodioideae</taxon>
        <taxon>Diphasiastrum</taxon>
    </lineage>
</organism>
<dbReference type="Proteomes" id="UP001162992">
    <property type="component" value="Chromosome 12"/>
</dbReference>
<evidence type="ECO:0000313" key="1">
    <source>
        <dbReference type="EMBL" id="KAJ7537039.1"/>
    </source>
</evidence>
<name>A0ACC2C5A1_DIPCM</name>
<protein>
    <submittedName>
        <fullName evidence="1">Uncharacterized protein</fullName>
    </submittedName>
</protein>
<sequence>MGVESCTKASISILVTTAGVTNSEAFASSPPFIASSTFGGAKELTLIPSLIFRLYSCNSVFSALFFDFFESDAKYLSLNKGKPQFVSTTSQTLESTTTTECNLSMVSLDLAKAFCGGTSRQCNT</sequence>